<name>A6UWD8_META3</name>
<dbReference type="AlphaFoldDB" id="A6UWD8"/>
<dbReference type="KEGG" id="mae:Maeo_1234"/>
<sequence>MMKIKIFDIDSKEVLKEFNFDEKKEIEANKDLIKMAKMMLGFTNAKLFDFFIGAVEKSEHITIVSYVYRDKFKDVLDKIEE</sequence>
<dbReference type="RefSeq" id="WP_011973942.1">
    <property type="nucleotide sequence ID" value="NC_009635.1"/>
</dbReference>
<dbReference type="EMBL" id="CP000743">
    <property type="protein sequence ID" value="ABR56810.1"/>
    <property type="molecule type" value="Genomic_DNA"/>
</dbReference>
<evidence type="ECO:0000313" key="2">
    <source>
        <dbReference type="Proteomes" id="UP000001106"/>
    </source>
</evidence>
<dbReference type="GeneID" id="5326807"/>
<organism evidence="1 2">
    <name type="scientific">Methanococcus aeolicus (strain ATCC BAA-1280 / DSM 17508 / OCM 812 / Nankai-3)</name>
    <dbReference type="NCBI Taxonomy" id="419665"/>
    <lineage>
        <taxon>Archaea</taxon>
        <taxon>Methanobacteriati</taxon>
        <taxon>Methanobacteriota</taxon>
        <taxon>Methanomada group</taxon>
        <taxon>Methanococci</taxon>
        <taxon>Methanococcales</taxon>
        <taxon>Methanococcaceae</taxon>
        <taxon>Methanococcus</taxon>
    </lineage>
</organism>
<proteinExistence type="predicted"/>
<dbReference type="HOGENOM" id="CLU_2565693_0_0_2"/>
<gene>
    <name evidence="1" type="ordered locus">Maeo_1234</name>
</gene>
<evidence type="ECO:0000313" key="1">
    <source>
        <dbReference type="EMBL" id="ABR56810.1"/>
    </source>
</evidence>
<dbReference type="eggNOG" id="ENOG502N58I">
    <property type="taxonomic scope" value="Archaea"/>
</dbReference>
<accession>A6UWD8</accession>
<protein>
    <submittedName>
        <fullName evidence="1">Uncharacterized protein</fullName>
    </submittedName>
</protein>
<dbReference type="Proteomes" id="UP000001106">
    <property type="component" value="Chromosome"/>
</dbReference>
<keyword evidence="2" id="KW-1185">Reference proteome</keyword>
<dbReference type="STRING" id="419665.Maeo_1234"/>
<reference evidence="1" key="1">
    <citation type="submission" date="2007-06" db="EMBL/GenBank/DDBJ databases">
        <title>Complete sequence of Methanococcus aeolicus Nankai-3.</title>
        <authorList>
            <consortium name="US DOE Joint Genome Institute"/>
            <person name="Copeland A."/>
            <person name="Lucas S."/>
            <person name="Lapidus A."/>
            <person name="Barry K."/>
            <person name="Glavina del Rio T."/>
            <person name="Dalin E."/>
            <person name="Tice H."/>
            <person name="Pitluck S."/>
            <person name="Chain P."/>
            <person name="Malfatti S."/>
            <person name="Shin M."/>
            <person name="Vergez L."/>
            <person name="Schmutz J."/>
            <person name="Larimer F."/>
            <person name="Land M."/>
            <person name="Hauser L."/>
            <person name="Kyrpides N."/>
            <person name="Lykidis A."/>
            <person name="Sieprawska-Lupa M."/>
            <person name="Whitman W.B."/>
            <person name="Richardson P."/>
        </authorList>
    </citation>
    <scope>NUCLEOTIDE SEQUENCE [LARGE SCALE GENOMIC DNA]</scope>
    <source>
        <strain evidence="1">Nankai-3</strain>
    </source>
</reference>